<comment type="function">
    <text evidence="5">Catalyzes the conversion of 3'-phosphate to a 2',3'-cyclic phosphodiester at the end of RNA. The mechanism of action of the enzyme occurs in 3 steps: (A) adenylation of the enzyme by ATP; (B) transfer of adenylate to an RNA-N3'P to produce RNA-N3'PP5'A; (C) and attack of the adjacent 2'-hydroxyl on the 3'-phosphorus in the diester linkage to produce the cyclic end product. The biological role of this enzyme is unknown but it is likely to function in some aspects of cellular RNA processing.</text>
</comment>
<evidence type="ECO:0000259" key="8">
    <source>
        <dbReference type="Pfam" id="PF05189"/>
    </source>
</evidence>
<dbReference type="GO" id="GO:0005737">
    <property type="term" value="C:cytoplasm"/>
    <property type="evidence" value="ECO:0007669"/>
    <property type="project" value="UniProtKB-SubCell"/>
</dbReference>
<evidence type="ECO:0000256" key="2">
    <source>
        <dbReference type="ARBA" id="ARBA00021428"/>
    </source>
</evidence>
<evidence type="ECO:0000313" key="9">
    <source>
        <dbReference type="EMBL" id="HII70862.1"/>
    </source>
</evidence>
<dbReference type="HAMAP" id="MF_00200">
    <property type="entry name" value="RTC"/>
    <property type="match status" value="1"/>
</dbReference>
<dbReference type="Pfam" id="PF01137">
    <property type="entry name" value="RTC"/>
    <property type="match status" value="1"/>
</dbReference>
<dbReference type="NCBIfam" id="TIGR03399">
    <property type="entry name" value="RNA_3prim_cycl"/>
    <property type="match status" value="1"/>
</dbReference>
<dbReference type="AlphaFoldDB" id="A0A832T7N0"/>
<dbReference type="GO" id="GO:0005524">
    <property type="term" value="F:ATP binding"/>
    <property type="evidence" value="ECO:0007669"/>
    <property type="project" value="UniProtKB-KW"/>
</dbReference>
<dbReference type="PANTHER" id="PTHR11096:SF0">
    <property type="entry name" value="RNA 3'-TERMINAL PHOSPHATE CYCLASE"/>
    <property type="match status" value="1"/>
</dbReference>
<dbReference type="GO" id="GO:0003963">
    <property type="term" value="F:RNA-3'-phosphate cyclase activity"/>
    <property type="evidence" value="ECO:0007669"/>
    <property type="project" value="UniProtKB-UniRule"/>
</dbReference>
<dbReference type="SUPFAM" id="SSF52913">
    <property type="entry name" value="RNA 3'-terminal phosphate cyclase, RPTC, insert domain"/>
    <property type="match status" value="1"/>
</dbReference>
<gene>
    <name evidence="5" type="primary">rtcA</name>
    <name evidence="9" type="ORF">HA336_06495</name>
</gene>
<dbReference type="SUPFAM" id="SSF55205">
    <property type="entry name" value="EPT/RTPC-like"/>
    <property type="match status" value="2"/>
</dbReference>
<dbReference type="InterPro" id="IPR023797">
    <property type="entry name" value="RNA3'_phos_cyclase_dom"/>
</dbReference>
<dbReference type="SMR" id="A0A832T7N0"/>
<feature type="binding site" evidence="5">
    <location>
        <begin position="292"/>
        <end position="296"/>
    </location>
    <ligand>
        <name>ATP</name>
        <dbReference type="ChEBI" id="CHEBI:30616"/>
    </ligand>
</feature>
<dbReference type="PIRSF" id="PIRSF005378">
    <property type="entry name" value="RNA3'_term_phos_cycl_euk"/>
    <property type="match status" value="1"/>
</dbReference>
<dbReference type="CDD" id="cd00874">
    <property type="entry name" value="RNA_Cyclase_Class_II"/>
    <property type="match status" value="1"/>
</dbReference>
<comment type="caution">
    <text evidence="9">The sequence shown here is derived from an EMBL/GenBank/DDBJ whole genome shotgun (WGS) entry which is preliminary data.</text>
</comment>
<comment type="catalytic activity">
    <reaction evidence="5">
        <text>a 3'-end 3'-phospho-ribonucleotide-RNA + ATP = a 3'-end 2',3'-cyclophospho-ribonucleotide-RNA + AMP + diphosphate</text>
        <dbReference type="Rhea" id="RHEA:23976"/>
        <dbReference type="Rhea" id="RHEA-COMP:10463"/>
        <dbReference type="Rhea" id="RHEA-COMP:10464"/>
        <dbReference type="ChEBI" id="CHEBI:30616"/>
        <dbReference type="ChEBI" id="CHEBI:33019"/>
        <dbReference type="ChEBI" id="CHEBI:83062"/>
        <dbReference type="ChEBI" id="CHEBI:83064"/>
        <dbReference type="ChEBI" id="CHEBI:456215"/>
        <dbReference type="EC" id="6.5.1.4"/>
    </reaction>
</comment>
<dbReference type="InterPro" id="IPR036553">
    <property type="entry name" value="RPTC_insert"/>
</dbReference>
<proteinExistence type="inferred from homology"/>
<evidence type="ECO:0000256" key="6">
    <source>
        <dbReference type="NCBIfam" id="TIGR03399"/>
    </source>
</evidence>
<comment type="subcellular location">
    <subcellularLocation>
        <location evidence="5">Cytoplasm</location>
    </subcellularLocation>
</comment>
<dbReference type="InterPro" id="IPR000228">
    <property type="entry name" value="RNA3'_term_phos_cyc"/>
</dbReference>
<dbReference type="Gene3D" id="3.65.10.20">
    <property type="entry name" value="RNA 3'-terminal phosphate cyclase domain"/>
    <property type="match status" value="1"/>
</dbReference>
<sequence length="352" mass="38092">MSLIEIDGSYGEGGGQILRTAVGMSALTGEPVRIYNIRANRPRPGLSHQHLHAVKAVAEICDAECEGLEIGSTEIVFEPGKVKGGEYEVDIGTAGSVTLLLQAVKLAAIAADGPVEMEVRGGTDVKWSPPVDYEINVNAHYLDRLGYRYELEVLRRGHYPRGGGIVRARMEPPKRLKPLEAVKFGELESVRGISHCVRLPPHVAERQAKAASEIIERELGIRPEIEIETYPKGRDPHLGPGSGIVLWAEDDQGNRIGADALGEKGKPAEVVGREAAEQLVQRLRTGMALDEHMGDQILPFLAIADGESVFGVTGVDPHLPTNAWVVEKFLPVSVEIRGKEGEPATVEVRPEG</sequence>
<feature type="active site" description="Tele-AMP-histidine intermediate" evidence="5">
    <location>
        <position position="318"/>
    </location>
</feature>
<keyword evidence="5" id="KW-0067">ATP-binding</keyword>
<evidence type="ECO:0000313" key="10">
    <source>
        <dbReference type="Proteomes" id="UP000619545"/>
    </source>
</evidence>
<comment type="similarity">
    <text evidence="1 5">Belongs to the RNA 3'-terminal cyclase family. Type 1 subfamily.</text>
</comment>
<keyword evidence="5" id="KW-0963">Cytoplasm</keyword>
<evidence type="ECO:0000256" key="1">
    <source>
        <dbReference type="ARBA" id="ARBA00009206"/>
    </source>
</evidence>
<dbReference type="PANTHER" id="PTHR11096">
    <property type="entry name" value="RNA 3' TERMINAL PHOSPHATE CYCLASE"/>
    <property type="match status" value="1"/>
</dbReference>
<feature type="binding site" evidence="5">
    <location>
        <position position="102"/>
    </location>
    <ligand>
        <name>ATP</name>
        <dbReference type="ChEBI" id="CHEBI:30616"/>
    </ligand>
</feature>
<reference evidence="9" key="1">
    <citation type="journal article" date="2020" name="bioRxiv">
        <title>A rank-normalized archaeal taxonomy based on genome phylogeny resolves widespread incomplete and uneven classifications.</title>
        <authorList>
            <person name="Rinke C."/>
            <person name="Chuvochina M."/>
            <person name="Mussig A.J."/>
            <person name="Chaumeil P.-A."/>
            <person name="Waite D.W."/>
            <person name="Whitman W.B."/>
            <person name="Parks D.H."/>
            <person name="Hugenholtz P."/>
        </authorList>
    </citation>
    <scope>NUCLEOTIDE SEQUENCE</scope>
    <source>
        <strain evidence="9">UBA8853</strain>
    </source>
</reference>
<dbReference type="Pfam" id="PF05189">
    <property type="entry name" value="RTC_insert"/>
    <property type="match status" value="1"/>
</dbReference>
<evidence type="ECO:0000259" key="7">
    <source>
        <dbReference type="Pfam" id="PF01137"/>
    </source>
</evidence>
<feature type="domain" description="RNA 3'-terminal phosphate cyclase insert" evidence="8">
    <location>
        <begin position="183"/>
        <end position="283"/>
    </location>
</feature>
<dbReference type="GO" id="GO:0006396">
    <property type="term" value="P:RNA processing"/>
    <property type="evidence" value="ECO:0007669"/>
    <property type="project" value="UniProtKB-UniRule"/>
</dbReference>
<keyword evidence="3 5" id="KW-0436">Ligase</keyword>
<dbReference type="Proteomes" id="UP000619545">
    <property type="component" value="Unassembled WGS sequence"/>
</dbReference>
<dbReference type="InterPro" id="IPR017770">
    <property type="entry name" value="RNA3'_term_phos_cyc_type_1"/>
</dbReference>
<dbReference type="InterPro" id="IPR013791">
    <property type="entry name" value="RNA3'-term_phos_cycl_insert"/>
</dbReference>
<dbReference type="RefSeq" id="WP_011018373.1">
    <property type="nucleotide sequence ID" value="NZ_DUJS01000004.1"/>
</dbReference>
<dbReference type="GeneID" id="1477327"/>
<dbReference type="EMBL" id="DUJS01000004">
    <property type="protein sequence ID" value="HII70862.1"/>
    <property type="molecule type" value="Genomic_DNA"/>
</dbReference>
<dbReference type="EC" id="6.5.1.4" evidence="5 6"/>
<dbReference type="NCBIfam" id="NF003246">
    <property type="entry name" value="PRK04204.1-2"/>
    <property type="match status" value="1"/>
</dbReference>
<accession>A0A832T7N0</accession>
<evidence type="ECO:0000256" key="4">
    <source>
        <dbReference type="ARBA" id="ARBA00022741"/>
    </source>
</evidence>
<dbReference type="InterPro" id="IPR020719">
    <property type="entry name" value="RNA3'_term_phos_cycl-like_CS"/>
</dbReference>
<evidence type="ECO:0000256" key="3">
    <source>
        <dbReference type="ARBA" id="ARBA00022598"/>
    </source>
</evidence>
<dbReference type="Gene3D" id="3.30.360.20">
    <property type="entry name" value="RNA 3'-terminal phosphate cyclase, insert domain"/>
    <property type="match status" value="1"/>
</dbReference>
<dbReference type="InterPro" id="IPR013792">
    <property type="entry name" value="RNA3'P_cycl/enolpyr_Trfase_a/b"/>
</dbReference>
<dbReference type="OMA" id="WSPPIDY"/>
<dbReference type="PROSITE" id="PS01287">
    <property type="entry name" value="RTC"/>
    <property type="match status" value="1"/>
</dbReference>
<feature type="domain" description="RNA 3'-terminal phosphate cyclase" evidence="7">
    <location>
        <begin position="10"/>
        <end position="336"/>
    </location>
</feature>
<dbReference type="FunFam" id="3.30.360.20:FF:000002">
    <property type="entry name" value="RNA terminal phosphate cyclase-like 1"/>
    <property type="match status" value="1"/>
</dbReference>
<name>A0A832T7N0_9EURY</name>
<protein>
    <recommendedName>
        <fullName evidence="2 5">RNA 3'-terminal phosphate cyclase</fullName>
        <shortName evidence="5">RNA cyclase</shortName>
        <shortName evidence="5">RNA-3'-phosphate cyclase</shortName>
        <ecNumber evidence="5 6">6.5.1.4</ecNumber>
    </recommendedName>
</protein>
<dbReference type="InterPro" id="IPR037136">
    <property type="entry name" value="RNA3'_phos_cyclase_dom_sf"/>
</dbReference>
<organism evidence="9 10">
    <name type="scientific">Methanopyrus kandleri</name>
    <dbReference type="NCBI Taxonomy" id="2320"/>
    <lineage>
        <taxon>Archaea</taxon>
        <taxon>Methanobacteriati</taxon>
        <taxon>Methanobacteriota</taxon>
        <taxon>Methanomada group</taxon>
        <taxon>Methanopyri</taxon>
        <taxon>Methanopyrales</taxon>
        <taxon>Methanopyraceae</taxon>
        <taxon>Methanopyrus</taxon>
    </lineage>
</organism>
<keyword evidence="4 5" id="KW-0547">Nucleotide-binding</keyword>
<evidence type="ECO:0000256" key="5">
    <source>
        <dbReference type="HAMAP-Rule" id="MF_00200"/>
    </source>
</evidence>